<comment type="caution">
    <text evidence="3">The sequence shown here is derived from an EMBL/GenBank/DDBJ whole genome shotgun (WGS) entry which is preliminary data.</text>
</comment>
<dbReference type="STRING" id="1244869.H261_19189"/>
<feature type="compositionally biased region" description="Basic and acidic residues" evidence="1">
    <location>
        <begin position="7"/>
        <end position="22"/>
    </location>
</feature>
<reference evidence="3 4" key="1">
    <citation type="journal article" date="2014" name="Genome Announc.">
        <title>Draft Genome Sequence of Magnetospirillum sp. Strain SO-1, a Freshwater Magnetotactic Bacterium Isolated from the Ol'khovka River, Russia.</title>
        <authorList>
            <person name="Grouzdev D.S."/>
            <person name="Dziuba M.V."/>
            <person name="Sukhacheva M.S."/>
            <person name="Mardanov A.V."/>
            <person name="Beletskiy A.V."/>
            <person name="Kuznetsov B.B."/>
            <person name="Skryabin K.G."/>
        </authorList>
    </citation>
    <scope>NUCLEOTIDE SEQUENCE [LARGE SCALE GENOMIC DNA]</scope>
    <source>
        <strain evidence="3 4">SO-1</strain>
    </source>
</reference>
<dbReference type="AlphaFoldDB" id="M2Y5A1"/>
<dbReference type="EMBL" id="AONQ01000072">
    <property type="protein sequence ID" value="EME68266.1"/>
    <property type="molecule type" value="Genomic_DNA"/>
</dbReference>
<organism evidence="3 4">
    <name type="scientific">Paramagnetospirillum caucaseum</name>
    <dbReference type="NCBI Taxonomy" id="1244869"/>
    <lineage>
        <taxon>Bacteria</taxon>
        <taxon>Pseudomonadati</taxon>
        <taxon>Pseudomonadota</taxon>
        <taxon>Alphaproteobacteria</taxon>
        <taxon>Rhodospirillales</taxon>
        <taxon>Magnetospirillaceae</taxon>
        <taxon>Paramagnetospirillum</taxon>
    </lineage>
</organism>
<dbReference type="PATRIC" id="fig|1244869.3.peg.3828"/>
<gene>
    <name evidence="3" type="ORF">H261_19189</name>
</gene>
<dbReference type="Proteomes" id="UP000011744">
    <property type="component" value="Unassembled WGS sequence"/>
</dbReference>
<feature type="domain" description="Winged helix" evidence="2">
    <location>
        <begin position="65"/>
        <end position="139"/>
    </location>
</feature>
<evidence type="ECO:0000313" key="4">
    <source>
        <dbReference type="Proteomes" id="UP000011744"/>
    </source>
</evidence>
<keyword evidence="4" id="KW-1185">Reference proteome</keyword>
<name>M2Y5A1_9PROT</name>
<evidence type="ECO:0000313" key="3">
    <source>
        <dbReference type="EMBL" id="EME68266.1"/>
    </source>
</evidence>
<sequence>EGISIMEDTRKPRGHAADDDMAPEHYQAERLDGSKHTSSIPNYQRGGGKLKVSARVITAIGERDFTVVGQTARTLLALNEARMKGCTALEVSTWALRFAAYCHVLIHDHDLNIITMREEHSGGWHGRHVLLDHVTITSVTGTVEKVL</sequence>
<accession>M2Y5A1</accession>
<feature type="non-terminal residue" evidence="3">
    <location>
        <position position="1"/>
    </location>
</feature>
<dbReference type="RefSeq" id="WP_008620793.1">
    <property type="nucleotide sequence ID" value="NZ_AONQ01000072.1"/>
</dbReference>
<protein>
    <recommendedName>
        <fullName evidence="2">Winged helix domain-containing protein</fullName>
    </recommendedName>
</protein>
<proteinExistence type="predicted"/>
<evidence type="ECO:0000259" key="2">
    <source>
        <dbReference type="Pfam" id="PF22324"/>
    </source>
</evidence>
<dbReference type="Pfam" id="PF22324">
    <property type="entry name" value="HTH_91"/>
    <property type="match status" value="1"/>
</dbReference>
<dbReference type="InterPro" id="IPR054382">
    <property type="entry name" value="wHTH_alphaproteobact"/>
</dbReference>
<evidence type="ECO:0000256" key="1">
    <source>
        <dbReference type="SAM" id="MobiDB-lite"/>
    </source>
</evidence>
<feature type="region of interest" description="Disordered" evidence="1">
    <location>
        <begin position="1"/>
        <end position="22"/>
    </location>
</feature>